<gene>
    <name evidence="1" type="ORF">NMN56_020970</name>
</gene>
<reference evidence="1 2" key="1">
    <citation type="submission" date="2023-05" db="EMBL/GenBank/DDBJ databases">
        <title>Streptantibioticus silvisoli sp. nov., acidotolerant actinomycetes 1 from pine litter.</title>
        <authorList>
            <person name="Swiecimska M."/>
            <person name="Golinska P."/>
            <person name="Sangal V."/>
            <person name="Wachnowicz B."/>
            <person name="Goodfellow M."/>
        </authorList>
    </citation>
    <scope>NUCLEOTIDE SEQUENCE [LARGE SCALE GENOMIC DNA]</scope>
    <source>
        <strain evidence="1 2">DSM 42109</strain>
    </source>
</reference>
<keyword evidence="2" id="KW-1185">Reference proteome</keyword>
<evidence type="ECO:0000313" key="2">
    <source>
        <dbReference type="Proteomes" id="UP001214441"/>
    </source>
</evidence>
<protein>
    <submittedName>
        <fullName evidence="1">DUF2180 family protein</fullName>
    </submittedName>
</protein>
<dbReference type="Pfam" id="PF09947">
    <property type="entry name" value="DUF2180"/>
    <property type="match status" value="1"/>
</dbReference>
<accession>A0ABT6ZZ91</accession>
<organism evidence="1 2">
    <name type="scientific">Streptomyces iconiensis</name>
    <dbReference type="NCBI Taxonomy" id="1384038"/>
    <lineage>
        <taxon>Bacteria</taxon>
        <taxon>Bacillati</taxon>
        <taxon>Actinomycetota</taxon>
        <taxon>Actinomycetes</taxon>
        <taxon>Kitasatosporales</taxon>
        <taxon>Streptomycetaceae</taxon>
        <taxon>Streptomyces</taxon>
    </lineage>
</organism>
<proteinExistence type="predicted"/>
<dbReference type="InterPro" id="IPR017211">
    <property type="entry name" value="UCP037465_Znf"/>
</dbReference>
<comment type="caution">
    <text evidence="1">The sequence shown here is derived from an EMBL/GenBank/DDBJ whole genome shotgun (WGS) entry which is preliminary data.</text>
</comment>
<name>A0ABT6ZZ91_9ACTN</name>
<dbReference type="EMBL" id="JANCPR020000020">
    <property type="protein sequence ID" value="MDJ1134392.1"/>
    <property type="molecule type" value="Genomic_DNA"/>
</dbReference>
<sequence>MKCYDCDQNGRSDTTPIGVCSRCNLVICPEHGRVTQALVHLVRGTGKSTSDLPARRAVCLTCHAAENVG</sequence>
<evidence type="ECO:0000313" key="1">
    <source>
        <dbReference type="EMBL" id="MDJ1134392.1"/>
    </source>
</evidence>
<dbReference type="Proteomes" id="UP001214441">
    <property type="component" value="Unassembled WGS sequence"/>
</dbReference>
<dbReference type="RefSeq" id="WP_274046523.1">
    <property type="nucleotide sequence ID" value="NZ_JANCPR020000020.1"/>
</dbReference>